<sequence length="426" mass="45530">MKNDQARGHQESERRRAANPFAGTGHLLALIMSGRAASRAALVEASQLSRATVAQRLSYLFDAGLVTEADKRLPSGGRPARALRLNTDFGLVLAVDIGEHEVRVGLTDLKPGIVAETLSVFDPQRGPVETLGFIADQSEALLRRTQRSWSEVLGIGLSLPAPVDFAAGRVVGPSIMTGWDDFDIRGWLTARLGIEAVADNDVNLLALHQHRRNWRRVENFFFVKAGTGIGSGIFAGGSIYRGADGASGDIGHIQLASSEGPLCRCGKLGCVEARAAGWAIARDLRAQGIEAEDAKDVVALTELNRPEAVTLVRQSGRIIGEAISDTVSILNPSVIVVGGTLARTRDHLLSGIKELVYQRCLPLATRKLQIALARPDVHDGLYGAALLTIESRLAPEVVDRMLADRAARHSASFPGGSTPDHLSTFA</sequence>
<gene>
    <name evidence="1" type="ORF">SAMN02982931_01691</name>
</gene>
<dbReference type="Pfam" id="PF00480">
    <property type="entry name" value="ROK"/>
    <property type="match status" value="1"/>
</dbReference>
<keyword evidence="1" id="KW-0808">Transferase</keyword>
<protein>
    <submittedName>
        <fullName evidence="1">Sugar kinase of the NBD/HSP70 family, may contain an N-terminal HTH domain</fullName>
    </submittedName>
</protein>
<dbReference type="InterPro" id="IPR000600">
    <property type="entry name" value="ROK"/>
</dbReference>
<dbReference type="Gene3D" id="3.30.420.40">
    <property type="match status" value="2"/>
</dbReference>
<name>A0A1G6BPG3_9HYPH</name>
<dbReference type="GO" id="GO:0016301">
    <property type="term" value="F:kinase activity"/>
    <property type="evidence" value="ECO:0007669"/>
    <property type="project" value="UniProtKB-KW"/>
</dbReference>
<accession>A0A1G6BPG3</accession>
<dbReference type="Gene3D" id="1.10.10.10">
    <property type="entry name" value="Winged helix-like DNA-binding domain superfamily/Winged helix DNA-binding domain"/>
    <property type="match status" value="1"/>
</dbReference>
<keyword evidence="1" id="KW-0418">Kinase</keyword>
<dbReference type="PANTHER" id="PTHR18964:SF173">
    <property type="entry name" value="GLUCOKINASE"/>
    <property type="match status" value="1"/>
</dbReference>
<organism evidence="1 2">
    <name type="scientific">Bauldia litoralis</name>
    <dbReference type="NCBI Taxonomy" id="665467"/>
    <lineage>
        <taxon>Bacteria</taxon>
        <taxon>Pseudomonadati</taxon>
        <taxon>Pseudomonadota</taxon>
        <taxon>Alphaproteobacteria</taxon>
        <taxon>Hyphomicrobiales</taxon>
        <taxon>Kaistiaceae</taxon>
        <taxon>Bauldia</taxon>
    </lineage>
</organism>
<reference evidence="1 2" key="1">
    <citation type="submission" date="2016-10" db="EMBL/GenBank/DDBJ databases">
        <authorList>
            <person name="de Groot N.N."/>
        </authorList>
    </citation>
    <scope>NUCLEOTIDE SEQUENCE [LARGE SCALE GENOMIC DNA]</scope>
    <source>
        <strain evidence="1 2">ATCC 35022</strain>
    </source>
</reference>
<dbReference type="OrthoDB" id="49685at2"/>
<dbReference type="STRING" id="665467.SAMN02982931_01691"/>
<evidence type="ECO:0000313" key="1">
    <source>
        <dbReference type="EMBL" id="SDB22489.1"/>
    </source>
</evidence>
<keyword evidence="2" id="KW-1185">Reference proteome</keyword>
<dbReference type="SUPFAM" id="SSF46785">
    <property type="entry name" value="Winged helix' DNA-binding domain"/>
    <property type="match status" value="1"/>
</dbReference>
<proteinExistence type="predicted"/>
<dbReference type="AlphaFoldDB" id="A0A1G6BPG3"/>
<dbReference type="InterPro" id="IPR036390">
    <property type="entry name" value="WH_DNA-bd_sf"/>
</dbReference>
<dbReference type="InterPro" id="IPR036388">
    <property type="entry name" value="WH-like_DNA-bd_sf"/>
</dbReference>
<dbReference type="RefSeq" id="WP_090875974.1">
    <property type="nucleotide sequence ID" value="NZ_FMXQ01000003.1"/>
</dbReference>
<dbReference type="EMBL" id="FMXQ01000003">
    <property type="protein sequence ID" value="SDB22489.1"/>
    <property type="molecule type" value="Genomic_DNA"/>
</dbReference>
<dbReference type="InterPro" id="IPR043129">
    <property type="entry name" value="ATPase_NBD"/>
</dbReference>
<dbReference type="Proteomes" id="UP000199071">
    <property type="component" value="Unassembled WGS sequence"/>
</dbReference>
<dbReference type="PANTHER" id="PTHR18964">
    <property type="entry name" value="ROK (REPRESSOR, ORF, KINASE) FAMILY"/>
    <property type="match status" value="1"/>
</dbReference>
<dbReference type="SUPFAM" id="SSF53067">
    <property type="entry name" value="Actin-like ATPase domain"/>
    <property type="match status" value="1"/>
</dbReference>
<evidence type="ECO:0000313" key="2">
    <source>
        <dbReference type="Proteomes" id="UP000199071"/>
    </source>
</evidence>